<dbReference type="GO" id="GO:0043571">
    <property type="term" value="P:maintenance of CRISPR repeat elements"/>
    <property type="evidence" value="ECO:0007669"/>
    <property type="project" value="InterPro"/>
</dbReference>
<dbReference type="EMBL" id="UGRS01000002">
    <property type="protein sequence ID" value="SUA43949.1"/>
    <property type="molecule type" value="Genomic_DNA"/>
</dbReference>
<name>A0A378WS42_9NEIS</name>
<protein>
    <submittedName>
        <fullName evidence="1">Phage associated protein</fullName>
    </submittedName>
</protein>
<gene>
    <name evidence="1" type="ORF">NCTC12229_01425</name>
</gene>
<dbReference type="NCBIfam" id="TIGR02589">
    <property type="entry name" value="cas_Csd2"/>
    <property type="match status" value="1"/>
</dbReference>
<dbReference type="CDD" id="cd09689">
    <property type="entry name" value="Cas7_I-C"/>
    <property type="match status" value="1"/>
</dbReference>
<dbReference type="OrthoDB" id="9776792at2"/>
<organism evidence="1 2">
    <name type="scientific">Neisseria zoodegmatis</name>
    <dbReference type="NCBI Taxonomy" id="326523"/>
    <lineage>
        <taxon>Bacteria</taxon>
        <taxon>Pseudomonadati</taxon>
        <taxon>Pseudomonadota</taxon>
        <taxon>Betaproteobacteria</taxon>
        <taxon>Neisseriales</taxon>
        <taxon>Neisseriaceae</taxon>
        <taxon>Neisseria</taxon>
    </lineage>
</organism>
<reference evidence="1 2" key="1">
    <citation type="submission" date="2018-06" db="EMBL/GenBank/DDBJ databases">
        <authorList>
            <consortium name="Pathogen Informatics"/>
            <person name="Doyle S."/>
        </authorList>
    </citation>
    <scope>NUCLEOTIDE SEQUENCE [LARGE SCALE GENOMIC DNA]</scope>
    <source>
        <strain evidence="1 2">NCTC12229</strain>
    </source>
</reference>
<accession>A0A378WS42</accession>
<dbReference type="Pfam" id="PF05107">
    <property type="entry name" value="Cas_Cas7"/>
    <property type="match status" value="1"/>
</dbReference>
<dbReference type="InterPro" id="IPR006482">
    <property type="entry name" value="Cas7_Csh2/Csh2"/>
</dbReference>
<evidence type="ECO:0000313" key="2">
    <source>
        <dbReference type="Proteomes" id="UP000254055"/>
    </source>
</evidence>
<evidence type="ECO:0000313" key="1">
    <source>
        <dbReference type="EMBL" id="SUA43949.1"/>
    </source>
</evidence>
<dbReference type="RefSeq" id="WP_115134130.1">
    <property type="nucleotide sequence ID" value="NZ_UGRS01000002.1"/>
</dbReference>
<proteinExistence type="predicted"/>
<dbReference type="InterPro" id="IPR013418">
    <property type="entry name" value="CRISPR-assoc_prot_Cas7/Csd2"/>
</dbReference>
<sequence>MSIQNRYEFVFFFDVSNGNPNGDPDAGNMPRLDPESSKGLVTDVCLKRKIRNFVELDNENQAGYEIYVKEKSVLNLQNKRAYEALGIESEAKKLPKDEAKARDITAWMCKNFFDIRTFGAVMTTEVNSGQVRGPVQLAFAQSIDPIVPLEVSITRMAVTNEKDLEKERTMGRKYIVPYALYRVHGFVSAKLAAKTGFSDEDLQQLWNALKLMFEHDRSAARGEMAARKLIVFKHDSTLGNEPAHKLFEAVKVERIHGESGTPAAAFSDYRIVVPDDDSFNGVSVQTLL</sequence>
<dbReference type="Proteomes" id="UP000254055">
    <property type="component" value="Unassembled WGS sequence"/>
</dbReference>
<dbReference type="NCBIfam" id="TIGR01595">
    <property type="entry name" value="cas_CT1132"/>
    <property type="match status" value="1"/>
</dbReference>
<dbReference type="AlphaFoldDB" id="A0A378WS42"/>